<dbReference type="Proteomes" id="UP000695022">
    <property type="component" value="Unplaced"/>
</dbReference>
<keyword evidence="4" id="KW-1185">Reference proteome</keyword>
<protein>
    <submittedName>
        <fullName evidence="5">Aprataxin-like isoform X1</fullName>
    </submittedName>
</protein>
<dbReference type="Gene3D" id="3.30.428.10">
    <property type="entry name" value="HIT-like"/>
    <property type="match status" value="1"/>
</dbReference>
<evidence type="ECO:0000256" key="2">
    <source>
        <dbReference type="SAM" id="MobiDB-lite"/>
    </source>
</evidence>
<dbReference type="InterPro" id="IPR036265">
    <property type="entry name" value="HIT-like_sf"/>
</dbReference>
<dbReference type="PANTHER" id="PTHR12486">
    <property type="entry name" value="APRATAXIN-RELATED"/>
    <property type="match status" value="1"/>
</dbReference>
<reference evidence="5" key="1">
    <citation type="submission" date="2025-08" db="UniProtKB">
        <authorList>
            <consortium name="RefSeq"/>
        </authorList>
    </citation>
    <scope>IDENTIFICATION</scope>
</reference>
<evidence type="ECO:0000313" key="5">
    <source>
        <dbReference type="RefSeq" id="XP_014680664.1"/>
    </source>
</evidence>
<evidence type="ECO:0000313" key="4">
    <source>
        <dbReference type="Proteomes" id="UP000695022"/>
    </source>
</evidence>
<dbReference type="InterPro" id="IPR011146">
    <property type="entry name" value="HIT-like"/>
</dbReference>
<dbReference type="PROSITE" id="PS00892">
    <property type="entry name" value="HIT_1"/>
    <property type="match status" value="1"/>
</dbReference>
<feature type="domain" description="HIT" evidence="3">
    <location>
        <begin position="28"/>
        <end position="131"/>
    </location>
</feature>
<name>A0ABM1F893_PRICU</name>
<dbReference type="SUPFAM" id="SSF54197">
    <property type="entry name" value="HIT-like"/>
    <property type="match status" value="1"/>
</dbReference>
<dbReference type="PANTHER" id="PTHR12486:SF4">
    <property type="entry name" value="APRATAXIN"/>
    <property type="match status" value="1"/>
</dbReference>
<dbReference type="RefSeq" id="XP_014680664.1">
    <property type="nucleotide sequence ID" value="XM_014825178.1"/>
</dbReference>
<sequence>MAAKRKLHEPGNSSKNNVGPLAKKGHWSLGLKASMDDPELRVDRDEMVVIIKDKYPKARFHFLILPHESIPNLKALSRDHLPLLKHIEKRGVELAEKSSKALKFRFGYHAVPSMSHVHMHVISQDFDSPCLKTKKHWNSFTTDYFLDSKDVIEQIEQSGKVAVDQSNAGQLLKNPLVKDFCQSTLHWCSVQPHVSQLFEQHLVSQEHFDFSV</sequence>
<evidence type="ECO:0000256" key="1">
    <source>
        <dbReference type="PROSITE-ProRule" id="PRU00464"/>
    </source>
</evidence>
<feature type="short sequence motif" description="Histidine triad motif" evidence="1">
    <location>
        <begin position="116"/>
        <end position="120"/>
    </location>
</feature>
<accession>A0ABM1F893</accession>
<dbReference type="InterPro" id="IPR019808">
    <property type="entry name" value="Histidine_triad_CS"/>
</dbReference>
<feature type="region of interest" description="Disordered" evidence="2">
    <location>
        <begin position="1"/>
        <end position="21"/>
    </location>
</feature>
<dbReference type="Pfam" id="PF11969">
    <property type="entry name" value="DcpS_C"/>
    <property type="match status" value="1"/>
</dbReference>
<evidence type="ECO:0000259" key="3">
    <source>
        <dbReference type="PROSITE" id="PS51084"/>
    </source>
</evidence>
<dbReference type="GeneID" id="106820676"/>
<proteinExistence type="predicted"/>
<dbReference type="PROSITE" id="PS51084">
    <property type="entry name" value="HIT_2"/>
    <property type="match status" value="1"/>
</dbReference>
<gene>
    <name evidence="5" type="primary">LOC106820676</name>
</gene>
<organism evidence="4 5">
    <name type="scientific">Priapulus caudatus</name>
    <name type="common">Priapulid worm</name>
    <dbReference type="NCBI Taxonomy" id="37621"/>
    <lineage>
        <taxon>Eukaryota</taxon>
        <taxon>Metazoa</taxon>
        <taxon>Ecdysozoa</taxon>
        <taxon>Scalidophora</taxon>
        <taxon>Priapulida</taxon>
        <taxon>Priapulimorpha</taxon>
        <taxon>Priapulimorphida</taxon>
        <taxon>Priapulidae</taxon>
        <taxon>Priapulus</taxon>
    </lineage>
</organism>